<feature type="region of interest" description="Disordered" evidence="1">
    <location>
        <begin position="263"/>
        <end position="288"/>
    </location>
</feature>
<dbReference type="PANTHER" id="PTHR21669:SF28">
    <property type="entry name" value="YEMANUCLEIN"/>
    <property type="match status" value="1"/>
</dbReference>
<evidence type="ECO:0000259" key="2">
    <source>
        <dbReference type="Pfam" id="PF08729"/>
    </source>
</evidence>
<feature type="compositionally biased region" description="Basic and acidic residues" evidence="1">
    <location>
        <begin position="108"/>
        <end position="117"/>
    </location>
</feature>
<dbReference type="Pfam" id="PF08729">
    <property type="entry name" value="HUN"/>
    <property type="match status" value="1"/>
</dbReference>
<feature type="compositionally biased region" description="Low complexity" evidence="1">
    <location>
        <begin position="37"/>
        <end position="48"/>
    </location>
</feature>
<feature type="compositionally biased region" description="Polar residues" evidence="1">
    <location>
        <begin position="312"/>
        <end position="321"/>
    </location>
</feature>
<keyword evidence="4" id="KW-1185">Reference proteome</keyword>
<reference evidence="3 4" key="1">
    <citation type="journal article" date="2017" name="Front. Genet.">
        <title>Draft sequencing of the heterozygous diploid genome of Satsuma (Citrus unshiu Marc.) using a hybrid assembly approach.</title>
        <authorList>
            <person name="Shimizu T."/>
            <person name="Tanizawa Y."/>
            <person name="Mochizuki T."/>
            <person name="Nagasaki H."/>
            <person name="Yoshioka T."/>
            <person name="Toyoda A."/>
            <person name="Fujiyama A."/>
            <person name="Kaminuma E."/>
            <person name="Nakamura Y."/>
        </authorList>
    </citation>
    <scope>NUCLEOTIDE SEQUENCE [LARGE SCALE GENOMIC DNA]</scope>
    <source>
        <strain evidence="4">cv. Miyagawa wase</strain>
    </source>
</reference>
<feature type="compositionally biased region" description="Acidic residues" evidence="1">
    <location>
        <begin position="138"/>
        <end position="155"/>
    </location>
</feature>
<sequence>MVEFPNSNTLESRSSRPGLDLSMEEDRPGSSIGGGESSSSKPTSSFLKSGDRQVFVVELRPGETTYVSWKKLMKDANKANKIPSKSAPDPQPVPRPNIESRVASGQAEENKGKDEPAPNRFSAVIEKIERLYMGKDSSDDEELNDIPDDDQYDTEDSFIDDAELDEYFEVDNSAIKHDGFFVNRGKLERINEPTIMPNQQPKKRRRKDLPKAHNQNDDGRVPNKHAKLTKAATSKSAPLVGKNIPTQNLGLKSGAHCDEVRPQNQLNASGISSKKKSSDHKTTLDPSSIKVLNGDASVSLAEAKDADRLKTGNLQSKSVSNKLKDISGPSDASHQKYHDQNAHIQSKFQSGKLLQNIDDLEPSARQREKNGSHELLDINVSEGKHPLQTTKASHMHRKDGSSVRPKGSMLEKAIRELEKMVAESRPPAIENQEADNSSQAVKRRLPREIKLKLAKVARLAQASQGKISKELINRLMSILGHLIQLRTLKRNLKIMISMGLSAKQEKDNRFQQIKKEVVEMIKERVPSLESKAFEQQAGASDDFQEIGSEEKGVLKRKYRMDSALEDKICDLYDLYVDGLDEDAGPQIRKLYLEVVHFSYCSSIYHAISFDSNLAELWPKGFMDNHGIKRAICRAKERKRELYSRHKDQEKIKRKKMLATKIEEETVRVEASSTTQSQFMKERSVTDSGGHNLALANKPICNTTAAMKIPNPSANAASSLDRLKHEKLKGITINSMDEPKMVDGAITKKKVKRKPEQEVDGTYFHPEKLAGQSNEERHKSHKQSEILPQKLNLQLNTPSNFEQSS</sequence>
<dbReference type="EMBL" id="BDQV01000077">
    <property type="protein sequence ID" value="GAY52090.1"/>
    <property type="molecule type" value="Genomic_DNA"/>
</dbReference>
<feature type="compositionally biased region" description="Basic and acidic residues" evidence="1">
    <location>
        <begin position="209"/>
        <end position="221"/>
    </location>
</feature>
<feature type="domain" description="Hpc2-related" evidence="2">
    <location>
        <begin position="140"/>
        <end position="188"/>
    </location>
</feature>
<proteinExistence type="predicted"/>
<feature type="region of interest" description="Disordered" evidence="1">
    <location>
        <begin position="78"/>
        <end position="155"/>
    </location>
</feature>
<feature type="region of interest" description="Disordered" evidence="1">
    <location>
        <begin position="191"/>
        <end position="247"/>
    </location>
</feature>
<gene>
    <name evidence="3" type="ORF">CUMW_139270</name>
</gene>
<dbReference type="GO" id="GO:0006325">
    <property type="term" value="P:chromatin organization"/>
    <property type="evidence" value="ECO:0007669"/>
    <property type="project" value="TreeGrafter"/>
</dbReference>
<evidence type="ECO:0000256" key="1">
    <source>
        <dbReference type="SAM" id="MobiDB-lite"/>
    </source>
</evidence>
<dbReference type="STRING" id="55188.A0A2H5PIC3"/>
<feature type="compositionally biased region" description="Polar residues" evidence="1">
    <location>
        <begin position="1"/>
        <end position="12"/>
    </location>
</feature>
<name>A0A2H5PIC3_CITUN</name>
<accession>A0A2H5PIC3</accession>
<feature type="compositionally biased region" description="Basic and acidic residues" evidence="1">
    <location>
        <begin position="126"/>
        <end position="137"/>
    </location>
</feature>
<feature type="region of interest" description="Disordered" evidence="1">
    <location>
        <begin position="744"/>
        <end position="804"/>
    </location>
</feature>
<organism evidence="3 4">
    <name type="scientific">Citrus unshiu</name>
    <name type="common">Satsuma mandarin</name>
    <name type="synonym">Citrus nobilis var. unshiu</name>
    <dbReference type="NCBI Taxonomy" id="55188"/>
    <lineage>
        <taxon>Eukaryota</taxon>
        <taxon>Viridiplantae</taxon>
        <taxon>Streptophyta</taxon>
        <taxon>Embryophyta</taxon>
        <taxon>Tracheophyta</taxon>
        <taxon>Spermatophyta</taxon>
        <taxon>Magnoliopsida</taxon>
        <taxon>eudicotyledons</taxon>
        <taxon>Gunneridae</taxon>
        <taxon>Pentapetalae</taxon>
        <taxon>rosids</taxon>
        <taxon>malvids</taxon>
        <taxon>Sapindales</taxon>
        <taxon>Rutaceae</taxon>
        <taxon>Aurantioideae</taxon>
        <taxon>Citrus</taxon>
    </lineage>
</organism>
<feature type="region of interest" description="Disordered" evidence="1">
    <location>
        <begin position="380"/>
        <end position="405"/>
    </location>
</feature>
<dbReference type="InterPro" id="IPR014840">
    <property type="entry name" value="HRD"/>
</dbReference>
<dbReference type="AlphaFoldDB" id="A0A2H5PIC3"/>
<protein>
    <recommendedName>
        <fullName evidence="2">Hpc2-related domain-containing protein</fullName>
    </recommendedName>
</protein>
<feature type="compositionally biased region" description="Basic and acidic residues" evidence="1">
    <location>
        <begin position="773"/>
        <end position="783"/>
    </location>
</feature>
<dbReference type="PANTHER" id="PTHR21669">
    <property type="entry name" value="CAPZ-INTERACTING PROTEIN AND RELATED PROTEINS"/>
    <property type="match status" value="1"/>
</dbReference>
<feature type="region of interest" description="Disordered" evidence="1">
    <location>
        <begin position="309"/>
        <end position="340"/>
    </location>
</feature>
<comment type="caution">
    <text evidence="3">The sequence shown here is derived from an EMBL/GenBank/DDBJ whole genome shotgun (WGS) entry which is preliminary data.</text>
</comment>
<dbReference type="GO" id="GO:0005634">
    <property type="term" value="C:nucleus"/>
    <property type="evidence" value="ECO:0007669"/>
    <property type="project" value="TreeGrafter"/>
</dbReference>
<dbReference type="Proteomes" id="UP000236630">
    <property type="component" value="Unassembled WGS sequence"/>
</dbReference>
<evidence type="ECO:0000313" key="3">
    <source>
        <dbReference type="EMBL" id="GAY52090.1"/>
    </source>
</evidence>
<evidence type="ECO:0000313" key="4">
    <source>
        <dbReference type="Proteomes" id="UP000236630"/>
    </source>
</evidence>
<feature type="region of interest" description="Disordered" evidence="1">
    <location>
        <begin position="1"/>
        <end position="54"/>
    </location>
</feature>
<feature type="compositionally biased region" description="Polar residues" evidence="1">
    <location>
        <begin position="790"/>
        <end position="804"/>
    </location>
</feature>